<reference evidence="1" key="1">
    <citation type="submission" date="2021-02" db="EMBL/GenBank/DDBJ databases">
        <authorList>
            <person name="Nowell W R."/>
        </authorList>
    </citation>
    <scope>NUCLEOTIDE SEQUENCE</scope>
</reference>
<accession>A0A814NWS4</accession>
<evidence type="ECO:0000313" key="1">
    <source>
        <dbReference type="EMBL" id="CAF1097658.1"/>
    </source>
</evidence>
<proteinExistence type="predicted"/>
<gene>
    <name evidence="2" type="ORF">EDS130_LOCUS42476</name>
    <name evidence="1" type="ORF">XAT740_LOCUS18179</name>
</gene>
<dbReference type="OrthoDB" id="10059680at2759"/>
<dbReference type="Proteomes" id="UP000663852">
    <property type="component" value="Unassembled WGS sequence"/>
</dbReference>
<protein>
    <submittedName>
        <fullName evidence="1">Uncharacterized protein</fullName>
    </submittedName>
</protein>
<evidence type="ECO:0000313" key="3">
    <source>
        <dbReference type="Proteomes" id="UP000663828"/>
    </source>
</evidence>
<dbReference type="AlphaFoldDB" id="A0A814NWS4"/>
<dbReference type="EMBL" id="CAJNOR010001206">
    <property type="protein sequence ID" value="CAF1097658.1"/>
    <property type="molecule type" value="Genomic_DNA"/>
</dbReference>
<dbReference type="EMBL" id="CAJNOJ010000622">
    <property type="protein sequence ID" value="CAF1498516.1"/>
    <property type="molecule type" value="Genomic_DNA"/>
</dbReference>
<keyword evidence="3" id="KW-1185">Reference proteome</keyword>
<name>A0A814NWS4_ADIRI</name>
<sequence length="336" mass="39114">MSKMMSSIGKINRIEKVPLPPDQAKAARSTKIPLITTRLPQIDYLNIFKGLTVLFIGDNTIRTIYKDFCSVLKYDRLLDYTEAARQHGQYKPVQDERVLLSDGKIGTDQYRDIKEFFLKDNSTRLIFVYIATIFDGIAQCNLEYLKTTDQSLSIDVIVFSSYVNDMNKKKIDLSKQNIGSYFDKYLSHLGDFSTYLSKFCSVPNKTQHYFWMTPLPQPFHMSPIKESQFEQHIKDAFHTVKVDTFIQFDRYDIWKRRKDLTIAENGYFSLHGIREVSDSFTRFLAVKLNRYFTSSIALPITPLSYLNDKSVVHNDCSKQTTTISLSKSNRYHPYNH</sequence>
<comment type="caution">
    <text evidence="1">The sequence shown here is derived from an EMBL/GenBank/DDBJ whole genome shotgun (WGS) entry which is preliminary data.</text>
</comment>
<evidence type="ECO:0000313" key="2">
    <source>
        <dbReference type="EMBL" id="CAF1498516.1"/>
    </source>
</evidence>
<dbReference type="Proteomes" id="UP000663828">
    <property type="component" value="Unassembled WGS sequence"/>
</dbReference>
<organism evidence="1 3">
    <name type="scientific">Adineta ricciae</name>
    <name type="common">Rotifer</name>
    <dbReference type="NCBI Taxonomy" id="249248"/>
    <lineage>
        <taxon>Eukaryota</taxon>
        <taxon>Metazoa</taxon>
        <taxon>Spiralia</taxon>
        <taxon>Gnathifera</taxon>
        <taxon>Rotifera</taxon>
        <taxon>Eurotatoria</taxon>
        <taxon>Bdelloidea</taxon>
        <taxon>Adinetida</taxon>
        <taxon>Adinetidae</taxon>
        <taxon>Adineta</taxon>
    </lineage>
</organism>